<dbReference type="OrthoDB" id="3796255at2759"/>
<feature type="compositionally biased region" description="Basic and acidic residues" evidence="1">
    <location>
        <begin position="271"/>
        <end position="285"/>
    </location>
</feature>
<dbReference type="Proteomes" id="UP000651452">
    <property type="component" value="Unassembled WGS sequence"/>
</dbReference>
<protein>
    <recommendedName>
        <fullName evidence="2">C2H2-type domain-containing protein</fullName>
    </recommendedName>
</protein>
<gene>
    <name evidence="3" type="ORF">EKO04_003538</name>
</gene>
<reference evidence="3" key="1">
    <citation type="submission" date="2018-12" db="EMBL/GenBank/DDBJ databases">
        <authorList>
            <person name="Syme R.A."/>
            <person name="Farfan-Caceres L."/>
            <person name="Lichtenzveig J."/>
        </authorList>
    </citation>
    <scope>NUCLEOTIDE SEQUENCE</scope>
    <source>
        <strain evidence="3">Al4</strain>
    </source>
</reference>
<feature type="compositionally biased region" description="Polar residues" evidence="1">
    <location>
        <begin position="287"/>
        <end position="312"/>
    </location>
</feature>
<feature type="domain" description="C2H2-type" evidence="2">
    <location>
        <begin position="430"/>
        <end position="451"/>
    </location>
</feature>
<keyword evidence="4" id="KW-1185">Reference proteome</keyword>
<dbReference type="SMART" id="SM00355">
    <property type="entry name" value="ZnF_C2H2"/>
    <property type="match status" value="4"/>
</dbReference>
<name>A0A8H7MEX0_9PLEO</name>
<evidence type="ECO:0000313" key="4">
    <source>
        <dbReference type="Proteomes" id="UP000651452"/>
    </source>
</evidence>
<reference evidence="3" key="2">
    <citation type="submission" date="2020-09" db="EMBL/GenBank/DDBJ databases">
        <title>Reference genome assembly for Australian Ascochyta lentis isolate Al4.</title>
        <authorList>
            <person name="Lee R.C."/>
            <person name="Farfan-Caceres L.M."/>
            <person name="Debler J.W."/>
            <person name="Williams A.H."/>
            <person name="Henares B.M."/>
        </authorList>
    </citation>
    <scope>NUCLEOTIDE SEQUENCE</scope>
    <source>
        <strain evidence="3">Al4</strain>
    </source>
</reference>
<proteinExistence type="predicted"/>
<evidence type="ECO:0000313" key="3">
    <source>
        <dbReference type="EMBL" id="KAF9698091.1"/>
    </source>
</evidence>
<dbReference type="InterPro" id="IPR013087">
    <property type="entry name" value="Znf_C2H2_type"/>
</dbReference>
<sequence>MSMRNRLPSGIAREQIRVAQQNRNNAPSNWLESTRTQPPFREGNPVQTVDAGQSQAGVNAAPSTNRVDGSHNVHIKDSNSFTYWACPKCQSQWAKTPERLMNLARTGRYFFECSGENCGTSLVVIKRKDSALDTVEELREPLVEGELTIHGKNEILPTPRTLEKRERRRRITQKLERVKTSWTNSKYFFRKKGMAVAGTLGRMSRLRLDLDTHDSVTVATVPSESNLHPRFDVPSLGGSSHYKFPTRAKSETWPGRWTLASQPSRSLSEGGGRDRRGYRPREPLDSQRFSPYSNTSPDQASLASGRTNQAVQKSKAVPSPKTAVVGTLSNVPTQPASQKGKAPVKDGDLMLQCRFCSMTFFGDETGDDALLEHVTSSHSEMGGNAEIRSPSTELGRVMERKPCESDKFSLYDEDEESILCDDDEELFPQCKYCPHTFNSDQGRLKHQAEQHPDEVETFPQCGHCEATFKTKRMRNQHVEDVHPFCRNCRAAFETKTARDEHEQRAHPH</sequence>
<feature type="domain" description="C2H2-type" evidence="2">
    <location>
        <begin position="485"/>
        <end position="506"/>
    </location>
</feature>
<feature type="domain" description="C2H2-type" evidence="2">
    <location>
        <begin position="461"/>
        <end position="482"/>
    </location>
</feature>
<feature type="compositionally biased region" description="Polar residues" evidence="1">
    <location>
        <begin position="21"/>
        <end position="37"/>
    </location>
</feature>
<evidence type="ECO:0000256" key="1">
    <source>
        <dbReference type="SAM" id="MobiDB-lite"/>
    </source>
</evidence>
<accession>A0A8H7MEX0</accession>
<comment type="caution">
    <text evidence="3">The sequence shown here is derived from an EMBL/GenBank/DDBJ whole genome shotgun (WGS) entry which is preliminary data.</text>
</comment>
<feature type="region of interest" description="Disordered" evidence="1">
    <location>
        <begin position="225"/>
        <end position="344"/>
    </location>
</feature>
<feature type="region of interest" description="Disordered" evidence="1">
    <location>
        <begin position="21"/>
        <end position="42"/>
    </location>
</feature>
<organism evidence="3 4">
    <name type="scientific">Ascochyta lentis</name>
    <dbReference type="NCBI Taxonomy" id="205686"/>
    <lineage>
        <taxon>Eukaryota</taxon>
        <taxon>Fungi</taxon>
        <taxon>Dikarya</taxon>
        <taxon>Ascomycota</taxon>
        <taxon>Pezizomycotina</taxon>
        <taxon>Dothideomycetes</taxon>
        <taxon>Pleosporomycetidae</taxon>
        <taxon>Pleosporales</taxon>
        <taxon>Pleosporineae</taxon>
        <taxon>Didymellaceae</taxon>
        <taxon>Ascochyta</taxon>
    </lineage>
</organism>
<evidence type="ECO:0000259" key="2">
    <source>
        <dbReference type="PROSITE" id="PS00028"/>
    </source>
</evidence>
<feature type="compositionally biased region" description="Polar residues" evidence="1">
    <location>
        <begin position="327"/>
        <end position="337"/>
    </location>
</feature>
<dbReference type="EMBL" id="RZGK01000006">
    <property type="protein sequence ID" value="KAF9698091.1"/>
    <property type="molecule type" value="Genomic_DNA"/>
</dbReference>
<dbReference type="PROSITE" id="PS00028">
    <property type="entry name" value="ZINC_FINGER_C2H2_1"/>
    <property type="match status" value="3"/>
</dbReference>
<dbReference type="AlphaFoldDB" id="A0A8H7MEX0"/>